<dbReference type="EMBL" id="JAWONS010000184">
    <property type="protein sequence ID" value="MDW2798273.1"/>
    <property type="molecule type" value="Genomic_DNA"/>
</dbReference>
<reference evidence="1 2" key="1">
    <citation type="submission" date="2023-10" db="EMBL/GenBank/DDBJ databases">
        <title>A novel Glycoside Hydrolase 43-Like Enzyme from Clostrdium boliviensis is an Endo-xylanase, and a Candidate for Xylooligosaccharides Production from Different Xylan Substrates.</title>
        <authorList>
            <person name="Alvarez M.T."/>
            <person name="Rocabado-Villegas L.R."/>
            <person name="Salas-Veizaga D.M."/>
            <person name="Linares-Pasten J.A."/>
            <person name="Gudmundsdottir E.E."/>
            <person name="Hreggvidsson G.O."/>
            <person name="Adlercreutz P."/>
            <person name="Nordberg Karlsson E."/>
        </authorList>
    </citation>
    <scope>NUCLEOTIDE SEQUENCE [LARGE SCALE GENOMIC DNA]</scope>
    <source>
        <strain evidence="1 2">E-1</strain>
    </source>
</reference>
<proteinExistence type="predicted"/>
<organism evidence="1 2">
    <name type="scientific">Clostridium boliviensis</name>
    <dbReference type="NCBI Taxonomy" id="318465"/>
    <lineage>
        <taxon>Bacteria</taxon>
        <taxon>Bacillati</taxon>
        <taxon>Bacillota</taxon>
        <taxon>Clostridia</taxon>
        <taxon>Eubacteriales</taxon>
        <taxon>Clostridiaceae</taxon>
        <taxon>Clostridium</taxon>
    </lineage>
</organism>
<protein>
    <submittedName>
        <fullName evidence="1">Uncharacterized protein</fullName>
    </submittedName>
</protein>
<name>A0ABU4GKX4_9CLOT</name>
<accession>A0ABU4GKX4</accession>
<dbReference type="RefSeq" id="WP_318064516.1">
    <property type="nucleotide sequence ID" value="NZ_JAWONS010000184.1"/>
</dbReference>
<evidence type="ECO:0000313" key="2">
    <source>
        <dbReference type="Proteomes" id="UP001276854"/>
    </source>
</evidence>
<gene>
    <name evidence="1" type="ORF">RZO55_11885</name>
</gene>
<comment type="caution">
    <text evidence="1">The sequence shown here is derived from an EMBL/GenBank/DDBJ whole genome shotgun (WGS) entry which is preliminary data.</text>
</comment>
<dbReference type="Proteomes" id="UP001276854">
    <property type="component" value="Unassembled WGS sequence"/>
</dbReference>
<keyword evidence="2" id="KW-1185">Reference proteome</keyword>
<evidence type="ECO:0000313" key="1">
    <source>
        <dbReference type="EMBL" id="MDW2798273.1"/>
    </source>
</evidence>
<sequence>MLIAEDKMKAEFLLKMHKMAQQDFKESLEIWSPQRELLISRAKVSLGTSLELLCEKYNLLQKKGETQELHYVYLSFLRTSILCHMPWYRLDAYDSRDCISDVECGERWDIPEISGCLYSIVNKIQIEFSKQSRVKEYELDEITYQLAEQYYKECKSMFAEILEKILIDKGEKILGEKRVDFMMGEFLGKTDFILRWEQGKIIFDQVNEQQGEEETML</sequence>